<dbReference type="OrthoDB" id="8858513at2"/>
<comment type="similarity">
    <text evidence="1">Belongs to the UPF0065 (bug) family.</text>
</comment>
<evidence type="ECO:0000313" key="4">
    <source>
        <dbReference type="Proteomes" id="UP000194440"/>
    </source>
</evidence>
<dbReference type="PANTHER" id="PTHR42928">
    <property type="entry name" value="TRICARBOXYLATE-BINDING PROTEIN"/>
    <property type="match status" value="1"/>
</dbReference>
<dbReference type="EMBL" id="CP021366">
    <property type="protein sequence ID" value="ART57620.1"/>
    <property type="molecule type" value="Genomic_DNA"/>
</dbReference>
<dbReference type="Gene3D" id="3.40.190.10">
    <property type="entry name" value="Periplasmic binding protein-like II"/>
    <property type="match status" value="1"/>
</dbReference>
<dbReference type="PANTHER" id="PTHR42928:SF5">
    <property type="entry name" value="BLR1237 PROTEIN"/>
    <property type="match status" value="1"/>
</dbReference>
<gene>
    <name evidence="3" type="ORF">CBP36_00960</name>
</gene>
<keyword evidence="4" id="KW-1185">Reference proteome</keyword>
<dbReference type="PIRSF" id="PIRSF017082">
    <property type="entry name" value="YflP"/>
    <property type="match status" value="1"/>
</dbReference>
<evidence type="ECO:0000256" key="1">
    <source>
        <dbReference type="ARBA" id="ARBA00006987"/>
    </source>
</evidence>
<evidence type="ECO:0000313" key="3">
    <source>
        <dbReference type="EMBL" id="ART57620.1"/>
    </source>
</evidence>
<sequence>MNRRNFSVAACAALTLGMAGGAMADAAYPAKPVRIIVGYSAGGPTDLVARMIAVHLQTRLGQPFVVDNRPGAGSNIASEAVATAPADGYTLLVAAAPLTMNSYVYKKLKFDAVKSFTPISKLSSSPGVLAVRPDLGVANVKELIALAKKEPGKLTYGTTGLGGSQHMATELLQRLAGVQLTHIPYKGASNVMTDLIAGHVDLAFVSASGAMSHLQAGKVKSLAVAGPQRLSGLPDVPTFAQAGFPAMVSDSWNGLLAPAGTPPAIVKKLHAAAVEALQSPEIKAKLESLGAIVIGSKPEEFRDDIQREVAQWGEQFKNIKIDTQ</sequence>
<accession>A0A240U9A4</accession>
<name>A0A240U9A4_9BURK</name>
<dbReference type="InterPro" id="IPR042100">
    <property type="entry name" value="Bug_dom1"/>
</dbReference>
<feature type="chain" id="PRO_5012602428" evidence="2">
    <location>
        <begin position="25"/>
        <end position="324"/>
    </location>
</feature>
<dbReference type="CDD" id="cd13578">
    <property type="entry name" value="PBP2_Bug27"/>
    <property type="match status" value="1"/>
</dbReference>
<dbReference type="Gene3D" id="3.40.190.150">
    <property type="entry name" value="Bordetella uptake gene, domain 1"/>
    <property type="match status" value="1"/>
</dbReference>
<dbReference type="RefSeq" id="WP_086926253.1">
    <property type="nucleotide sequence ID" value="NZ_CP021362.1"/>
</dbReference>
<dbReference type="AlphaFoldDB" id="A0A240U9A4"/>
<keyword evidence="2" id="KW-0732">Signal</keyword>
<proteinExistence type="inferred from homology"/>
<dbReference type="Pfam" id="PF03401">
    <property type="entry name" value="TctC"/>
    <property type="match status" value="1"/>
</dbReference>
<dbReference type="KEGG" id="acip:CBP36_00960"/>
<evidence type="ECO:0000256" key="2">
    <source>
        <dbReference type="SAM" id="SignalP"/>
    </source>
</evidence>
<dbReference type="InterPro" id="IPR005064">
    <property type="entry name" value="BUG"/>
</dbReference>
<reference evidence="3" key="1">
    <citation type="submission" date="2017-05" db="EMBL/GenBank/DDBJ databases">
        <title>Polyphasic characterization of four soil-derived phenanthrene-degrading Acidovorax strains and proposal of Acidovorax phenanthrenivorans sp. nov.</title>
        <authorList>
            <person name="Singleton D."/>
            <person name="Lee J."/>
            <person name="Dickey A.N."/>
            <person name="Stroud A."/>
            <person name="Scholl E.H."/>
            <person name="Wright F.A."/>
            <person name="Aitken M.D."/>
        </authorList>
    </citation>
    <scope>NUCLEOTIDE SEQUENCE</scope>
    <source>
        <strain evidence="3">P4</strain>
    </source>
</reference>
<protein>
    <submittedName>
        <fullName evidence="3">Twin-arginine translocation pathway signal</fullName>
    </submittedName>
</protein>
<dbReference type="Proteomes" id="UP000194440">
    <property type="component" value="Chromosome"/>
</dbReference>
<feature type="signal peptide" evidence="2">
    <location>
        <begin position="1"/>
        <end position="24"/>
    </location>
</feature>
<dbReference type="SUPFAM" id="SSF53850">
    <property type="entry name" value="Periplasmic binding protein-like II"/>
    <property type="match status" value="1"/>
</dbReference>
<dbReference type="KEGG" id="acis:CBP35_17995"/>
<organism evidence="3 4">
    <name type="scientific">Acidovorax carolinensis</name>
    <dbReference type="NCBI Taxonomy" id="553814"/>
    <lineage>
        <taxon>Bacteria</taxon>
        <taxon>Pseudomonadati</taxon>
        <taxon>Pseudomonadota</taxon>
        <taxon>Betaproteobacteria</taxon>
        <taxon>Burkholderiales</taxon>
        <taxon>Comamonadaceae</taxon>
        <taxon>Acidovorax</taxon>
    </lineage>
</organism>